<organism evidence="10 11">
    <name type="scientific">Aphanomyces stellatus</name>
    <dbReference type="NCBI Taxonomy" id="120398"/>
    <lineage>
        <taxon>Eukaryota</taxon>
        <taxon>Sar</taxon>
        <taxon>Stramenopiles</taxon>
        <taxon>Oomycota</taxon>
        <taxon>Saprolegniomycetes</taxon>
        <taxon>Saprolegniales</taxon>
        <taxon>Verrucalvaceae</taxon>
        <taxon>Aphanomyces</taxon>
    </lineage>
</organism>
<evidence type="ECO:0000313" key="11">
    <source>
        <dbReference type="Proteomes" id="UP000332933"/>
    </source>
</evidence>
<keyword evidence="11" id="KW-1185">Reference proteome</keyword>
<reference evidence="10 11" key="1">
    <citation type="submission" date="2019-03" db="EMBL/GenBank/DDBJ databases">
        <authorList>
            <person name="Gaulin E."/>
            <person name="Dumas B."/>
        </authorList>
    </citation>
    <scope>NUCLEOTIDE SEQUENCE [LARGE SCALE GENOMIC DNA]</scope>
    <source>
        <strain evidence="10">CBS 568.67</strain>
    </source>
</reference>
<accession>A0A485KQ58</accession>
<evidence type="ECO:0000256" key="7">
    <source>
        <dbReference type="ARBA" id="ARBA00048782"/>
    </source>
</evidence>
<evidence type="ECO:0000256" key="1">
    <source>
        <dbReference type="ARBA" id="ARBA00005591"/>
    </source>
</evidence>
<dbReference type="PANTHER" id="PTHR42799">
    <property type="entry name" value="MITOCHONDRIAL PEPTIDE METHIONINE SULFOXIDE REDUCTASE"/>
    <property type="match status" value="1"/>
</dbReference>
<dbReference type="EMBL" id="CAADRA010005222">
    <property type="protein sequence ID" value="VFT87247.1"/>
    <property type="molecule type" value="Genomic_DNA"/>
</dbReference>
<feature type="domain" description="Peptide methionine sulphoxide reductase MsrA" evidence="8">
    <location>
        <begin position="7"/>
        <end position="156"/>
    </location>
</feature>
<dbReference type="AlphaFoldDB" id="A0A485KQ58"/>
<dbReference type="EC" id="1.8.4.11" evidence="2"/>
<dbReference type="EMBL" id="VJMH01005201">
    <property type="protein sequence ID" value="KAF0699028.1"/>
    <property type="molecule type" value="Genomic_DNA"/>
</dbReference>
<name>A0A485KQ58_9STRA</name>
<evidence type="ECO:0000256" key="6">
    <source>
        <dbReference type="ARBA" id="ARBA00047806"/>
    </source>
</evidence>
<protein>
    <recommendedName>
        <fullName evidence="2">peptide-methionine (S)-S-oxide reductase</fullName>
        <ecNumber evidence="2">1.8.4.11</ecNumber>
    </recommendedName>
    <alternativeName>
        <fullName evidence="5">Peptide-methionine (S)-S-oxide reductase</fullName>
    </alternativeName>
    <alternativeName>
        <fullName evidence="4">Protein-methionine-S-oxide reductase</fullName>
    </alternativeName>
</protein>
<dbReference type="Pfam" id="PF01625">
    <property type="entry name" value="PMSR"/>
    <property type="match status" value="1"/>
</dbReference>
<proteinExistence type="inferred from homology"/>
<evidence type="ECO:0000259" key="8">
    <source>
        <dbReference type="Pfam" id="PF01625"/>
    </source>
</evidence>
<dbReference type="GO" id="GO:0034599">
    <property type="term" value="P:cellular response to oxidative stress"/>
    <property type="evidence" value="ECO:0007669"/>
    <property type="project" value="TreeGrafter"/>
</dbReference>
<dbReference type="GO" id="GO:0005737">
    <property type="term" value="C:cytoplasm"/>
    <property type="evidence" value="ECO:0007669"/>
    <property type="project" value="TreeGrafter"/>
</dbReference>
<evidence type="ECO:0000313" key="10">
    <source>
        <dbReference type="EMBL" id="VFT87247.1"/>
    </source>
</evidence>
<evidence type="ECO:0000256" key="2">
    <source>
        <dbReference type="ARBA" id="ARBA00012502"/>
    </source>
</evidence>
<comment type="similarity">
    <text evidence="1">Belongs to the MsrA Met sulfoxide reductase family.</text>
</comment>
<comment type="catalytic activity">
    <reaction evidence="7">
        <text>[thioredoxin]-disulfide + L-methionine + H2O = L-methionine (S)-S-oxide + [thioredoxin]-dithiol</text>
        <dbReference type="Rhea" id="RHEA:19993"/>
        <dbReference type="Rhea" id="RHEA-COMP:10698"/>
        <dbReference type="Rhea" id="RHEA-COMP:10700"/>
        <dbReference type="ChEBI" id="CHEBI:15377"/>
        <dbReference type="ChEBI" id="CHEBI:29950"/>
        <dbReference type="ChEBI" id="CHEBI:50058"/>
        <dbReference type="ChEBI" id="CHEBI:57844"/>
        <dbReference type="ChEBI" id="CHEBI:58772"/>
        <dbReference type="EC" id="1.8.4.11"/>
    </reaction>
</comment>
<evidence type="ECO:0000313" key="9">
    <source>
        <dbReference type="EMBL" id="KAF0699028.1"/>
    </source>
</evidence>
<sequence>MVVQQVATFAAGCFWGIQLHFQRLPGVLDTHVGYINGVTVNPSYREVCSGRTGHAEAVQVTFDAEVVSFKQLLDLFWSIHDPTTLNRQKNDTGTQYRSGIYVHNDQQKTEAEASKQAQQQKRYLFWCCLGRVVTEIEPAGPFYMAEEYHQRYLEKGGQCAATGDNSKVRCYG</sequence>
<dbReference type="InterPro" id="IPR050162">
    <property type="entry name" value="MsrA_MetSO_reductase"/>
</dbReference>
<dbReference type="InterPro" id="IPR036509">
    <property type="entry name" value="Met_Sox_Rdtase_MsrA_sf"/>
</dbReference>
<dbReference type="OrthoDB" id="77405at2759"/>
<keyword evidence="3" id="KW-0560">Oxidoreductase</keyword>
<dbReference type="HAMAP" id="MF_01401">
    <property type="entry name" value="MsrA"/>
    <property type="match status" value="1"/>
</dbReference>
<gene>
    <name evidence="10" type="primary">Aste57867_10373</name>
    <name evidence="9" type="ORF">As57867_010333</name>
    <name evidence="10" type="ORF">ASTE57867_10373</name>
</gene>
<comment type="catalytic activity">
    <reaction evidence="6">
        <text>L-methionyl-[protein] + [thioredoxin]-disulfide + H2O = L-methionyl-(S)-S-oxide-[protein] + [thioredoxin]-dithiol</text>
        <dbReference type="Rhea" id="RHEA:14217"/>
        <dbReference type="Rhea" id="RHEA-COMP:10698"/>
        <dbReference type="Rhea" id="RHEA-COMP:10700"/>
        <dbReference type="Rhea" id="RHEA-COMP:12313"/>
        <dbReference type="Rhea" id="RHEA-COMP:12315"/>
        <dbReference type="ChEBI" id="CHEBI:15377"/>
        <dbReference type="ChEBI" id="CHEBI:16044"/>
        <dbReference type="ChEBI" id="CHEBI:29950"/>
        <dbReference type="ChEBI" id="CHEBI:44120"/>
        <dbReference type="ChEBI" id="CHEBI:50058"/>
        <dbReference type="EC" id="1.8.4.11"/>
    </reaction>
</comment>
<evidence type="ECO:0000256" key="4">
    <source>
        <dbReference type="ARBA" id="ARBA00030273"/>
    </source>
</evidence>
<dbReference type="SUPFAM" id="SSF55068">
    <property type="entry name" value="Peptide methionine sulfoxide reductase"/>
    <property type="match status" value="1"/>
</dbReference>
<evidence type="ECO:0000256" key="5">
    <source>
        <dbReference type="ARBA" id="ARBA00030643"/>
    </source>
</evidence>
<dbReference type="GO" id="GO:0008113">
    <property type="term" value="F:peptide-methionine (S)-S-oxide reductase activity"/>
    <property type="evidence" value="ECO:0007669"/>
    <property type="project" value="UniProtKB-EC"/>
</dbReference>
<dbReference type="FunFam" id="3.30.1060.10:FF:000002">
    <property type="entry name" value="Peptide methionine sulfoxide reductase"/>
    <property type="match status" value="1"/>
</dbReference>
<evidence type="ECO:0000256" key="3">
    <source>
        <dbReference type="ARBA" id="ARBA00023002"/>
    </source>
</evidence>
<reference evidence="9" key="2">
    <citation type="submission" date="2019-06" db="EMBL/GenBank/DDBJ databases">
        <title>Genomics analysis of Aphanomyces spp. identifies a new class of oomycete effector associated with host adaptation.</title>
        <authorList>
            <person name="Gaulin E."/>
        </authorList>
    </citation>
    <scope>NUCLEOTIDE SEQUENCE</scope>
    <source>
        <strain evidence="9">CBS 578.67</strain>
    </source>
</reference>
<dbReference type="InterPro" id="IPR002569">
    <property type="entry name" value="Met_Sox_Rdtase_MsrA_dom"/>
</dbReference>
<dbReference type="PANTHER" id="PTHR42799:SF2">
    <property type="entry name" value="MITOCHONDRIAL PEPTIDE METHIONINE SULFOXIDE REDUCTASE"/>
    <property type="match status" value="1"/>
</dbReference>
<dbReference type="NCBIfam" id="TIGR00401">
    <property type="entry name" value="msrA"/>
    <property type="match status" value="1"/>
</dbReference>
<dbReference type="Gene3D" id="3.30.1060.10">
    <property type="entry name" value="Peptide methionine sulphoxide reductase MsrA"/>
    <property type="match status" value="1"/>
</dbReference>
<dbReference type="Proteomes" id="UP000332933">
    <property type="component" value="Unassembled WGS sequence"/>
</dbReference>